<dbReference type="RefSeq" id="WP_127935907.1">
    <property type="nucleotide sequence ID" value="NZ_SAUN01000001.1"/>
</dbReference>
<sequence>MTRASGEQGKAAPSRPREVTLALVLFLVSAFPQALAIAHFYAVGFASLHLLLYLWFGARAARGRQGSRIGVTITAAVAWIFLAPVI</sequence>
<proteinExistence type="predicted"/>
<keyword evidence="1" id="KW-1133">Transmembrane helix</keyword>
<comment type="caution">
    <text evidence="2">The sequence shown here is derived from an EMBL/GenBank/DDBJ whole genome shotgun (WGS) entry which is preliminary data.</text>
</comment>
<feature type="transmembrane region" description="Helical" evidence="1">
    <location>
        <begin position="40"/>
        <end position="57"/>
    </location>
</feature>
<organism evidence="2 3">
    <name type="scientific">Nonomuraea polychroma</name>
    <dbReference type="NCBI Taxonomy" id="46176"/>
    <lineage>
        <taxon>Bacteria</taxon>
        <taxon>Bacillati</taxon>
        <taxon>Actinomycetota</taxon>
        <taxon>Actinomycetes</taxon>
        <taxon>Streptosporangiales</taxon>
        <taxon>Streptosporangiaceae</taxon>
        <taxon>Nonomuraea</taxon>
    </lineage>
</organism>
<evidence type="ECO:0000313" key="2">
    <source>
        <dbReference type="EMBL" id="RVX44073.1"/>
    </source>
</evidence>
<reference evidence="2 3" key="1">
    <citation type="submission" date="2019-01" db="EMBL/GenBank/DDBJ databases">
        <title>Sequencing the genomes of 1000 actinobacteria strains.</title>
        <authorList>
            <person name="Klenk H.-P."/>
        </authorList>
    </citation>
    <scope>NUCLEOTIDE SEQUENCE [LARGE SCALE GENOMIC DNA]</scope>
    <source>
        <strain evidence="2 3">DSM 43925</strain>
    </source>
</reference>
<accession>A0A438ME57</accession>
<feature type="transmembrane region" description="Helical" evidence="1">
    <location>
        <begin position="69"/>
        <end position="85"/>
    </location>
</feature>
<evidence type="ECO:0000256" key="1">
    <source>
        <dbReference type="SAM" id="Phobius"/>
    </source>
</evidence>
<dbReference type="AlphaFoldDB" id="A0A438ME57"/>
<keyword evidence="3" id="KW-1185">Reference proteome</keyword>
<evidence type="ECO:0000313" key="3">
    <source>
        <dbReference type="Proteomes" id="UP000284824"/>
    </source>
</evidence>
<name>A0A438ME57_9ACTN</name>
<keyword evidence="1" id="KW-0812">Transmembrane</keyword>
<dbReference type="Proteomes" id="UP000284824">
    <property type="component" value="Unassembled WGS sequence"/>
</dbReference>
<protein>
    <submittedName>
        <fullName evidence="2">Uncharacterized protein</fullName>
    </submittedName>
</protein>
<keyword evidence="1" id="KW-0472">Membrane</keyword>
<gene>
    <name evidence="2" type="ORF">EDD27_6794</name>
</gene>
<dbReference type="EMBL" id="SAUN01000001">
    <property type="protein sequence ID" value="RVX44073.1"/>
    <property type="molecule type" value="Genomic_DNA"/>
</dbReference>